<dbReference type="AlphaFoldDB" id="A0A8T9BX85"/>
<comment type="caution">
    <text evidence="2">The sequence shown here is derived from an EMBL/GenBank/DDBJ whole genome shotgun (WGS) entry which is preliminary data.</text>
</comment>
<dbReference type="Proteomes" id="UP000469558">
    <property type="component" value="Unassembled WGS sequence"/>
</dbReference>
<dbReference type="Pfam" id="PF06985">
    <property type="entry name" value="HET"/>
    <property type="match status" value="1"/>
</dbReference>
<proteinExistence type="predicted"/>
<protein>
    <submittedName>
        <fullName evidence="2">Heterokaryon incompatibility protein 6 OR allele</fullName>
    </submittedName>
</protein>
<evidence type="ECO:0000259" key="1">
    <source>
        <dbReference type="Pfam" id="PF06985"/>
    </source>
</evidence>
<sequence length="825" mass="93189">MAVKQVVSKRSDLIQVHEHCPQRAYIELEVPQDLGVVLSIDFRVKSRDQGWADAKTGPSFTWFDASVDRPGGRANLRTLTVGNNDLANPEFQEHQWRWDSQSGLRYQNWLQALRSGDIIRLIPKVTYIAWVNIVQEASITLDYEPLDESSFLSLSTINTSVNGEHYASDIRHSYRKIRLLVLQPGNFEDPVRGYLRDADLSADSDPSVEFIALSYCWGDPLDRMEILIQSASHQSAAFVERPFSVTRNAGTALRRIRNKLESTNVWIDAVCVNQDDDKERAQQVSIMGIIYSQATAVHVWLGEDGNRGVETALRVIHDIYGFNCGECIGGDQCRCPGTTHSFNRAESEAATGTNPSFRSMYEIFTLHVKNFTSELINLCGGYNNVQLSEMLSVLFESPWFTRVWVVQEVLFSSNAFVRCNGEIIPWKEIVTINEWLLDSRYLVQQPHIKFQTMMVPIWKGLNKVQENRNRILGSNAPQDSVVAEASTLPGILDVFLDALDLKATDPRDRLYALLSFASETNVPESLDKLIKPDYNKPVGHVFADFTRWWIREHRSLAILSAIHCQRTRTWQRTSCQSIVNTNESRIQPSNQPSWAVSIEGRSRWAAANLEAQFDFKATGDTIPSEELLDCADPSTLRLRGIKVSNLKTLGHVPIQHIYPYRDDDVFRGDGVSGVYDRIFDPCGFSAFWSQGTIGTKGDPNLDQARRSYQDHISAHWNYFPGEKLRALLPLGDKSYEYYDTDELPTCLDPNFFVASNGLFGLCPSTAKEGDDIVLLYGGNVPYLLRPSGVNTFKLVGECFVEGIMKGEYLEHITETGQKSEVFCLI</sequence>
<dbReference type="EMBL" id="QGMK01001418">
    <property type="protein sequence ID" value="TVY68799.1"/>
    <property type="molecule type" value="Genomic_DNA"/>
</dbReference>
<dbReference type="PANTHER" id="PTHR24148">
    <property type="entry name" value="ANKYRIN REPEAT DOMAIN-CONTAINING PROTEIN 39 HOMOLOG-RELATED"/>
    <property type="match status" value="1"/>
</dbReference>
<evidence type="ECO:0000313" key="3">
    <source>
        <dbReference type="Proteomes" id="UP000469558"/>
    </source>
</evidence>
<dbReference type="Pfam" id="PF26639">
    <property type="entry name" value="Het-6_barrel"/>
    <property type="match status" value="1"/>
</dbReference>
<name>A0A8T9BX85_9HELO</name>
<evidence type="ECO:0000313" key="2">
    <source>
        <dbReference type="EMBL" id="TVY68799.1"/>
    </source>
</evidence>
<organism evidence="2 3">
    <name type="scientific">Lachnellula suecica</name>
    <dbReference type="NCBI Taxonomy" id="602035"/>
    <lineage>
        <taxon>Eukaryota</taxon>
        <taxon>Fungi</taxon>
        <taxon>Dikarya</taxon>
        <taxon>Ascomycota</taxon>
        <taxon>Pezizomycotina</taxon>
        <taxon>Leotiomycetes</taxon>
        <taxon>Helotiales</taxon>
        <taxon>Lachnaceae</taxon>
        <taxon>Lachnellula</taxon>
    </lineage>
</organism>
<dbReference type="PANTHER" id="PTHR24148:SF64">
    <property type="entry name" value="HETEROKARYON INCOMPATIBILITY DOMAIN-CONTAINING PROTEIN"/>
    <property type="match status" value="1"/>
</dbReference>
<keyword evidence="3" id="KW-1185">Reference proteome</keyword>
<gene>
    <name evidence="2" type="primary">het-6_10</name>
    <name evidence="2" type="ORF">LSUE1_G007310</name>
</gene>
<dbReference type="InterPro" id="IPR010730">
    <property type="entry name" value="HET"/>
</dbReference>
<dbReference type="OrthoDB" id="2157530at2759"/>
<accession>A0A8T9BX85</accession>
<feature type="domain" description="Heterokaryon incompatibility" evidence="1">
    <location>
        <begin position="210"/>
        <end position="408"/>
    </location>
</feature>
<reference evidence="2 3" key="1">
    <citation type="submission" date="2018-05" db="EMBL/GenBank/DDBJ databases">
        <title>Genome sequencing and assembly of the regulated plant pathogen Lachnellula willkommii and related sister species for the development of diagnostic species identification markers.</title>
        <authorList>
            <person name="Giroux E."/>
            <person name="Bilodeau G."/>
        </authorList>
    </citation>
    <scope>NUCLEOTIDE SEQUENCE [LARGE SCALE GENOMIC DNA]</scope>
    <source>
        <strain evidence="2 3">CBS 268.59</strain>
    </source>
</reference>
<dbReference type="InterPro" id="IPR052895">
    <property type="entry name" value="HetReg/Transcr_Mod"/>
</dbReference>